<accession>A0ACC1R709</accession>
<gene>
    <name evidence="1" type="ORF">NLG97_g498</name>
</gene>
<reference evidence="1" key="1">
    <citation type="submission" date="2022-07" db="EMBL/GenBank/DDBJ databases">
        <title>Genome Sequence of Lecanicillium saksenae.</title>
        <authorList>
            <person name="Buettner E."/>
        </authorList>
    </citation>
    <scope>NUCLEOTIDE SEQUENCE</scope>
    <source>
        <strain evidence="1">VT-O1</strain>
    </source>
</reference>
<protein>
    <submittedName>
        <fullName evidence="1">Uncharacterized protein</fullName>
    </submittedName>
</protein>
<proteinExistence type="predicted"/>
<evidence type="ECO:0000313" key="2">
    <source>
        <dbReference type="Proteomes" id="UP001148737"/>
    </source>
</evidence>
<keyword evidence="2" id="KW-1185">Reference proteome</keyword>
<sequence length="288" mass="32339">MANFLADVCEAMAETRPDYKPSELQADISAAIYGSNMIESAGTSYDLTVNICYSIFHGNQVEAQVDESAQDADYMAHVEFLANHDRKATETAVAASRRDVINHCHAFKYMIGEVILRDKPISEEIICEAHRILARGFTDHGDDFVAGEYRRYEVGVKYGKGKAHMCMRWSAIQQRMAQLCRDVPSDATATGAERDAFALAARCHHNFVYIHPFGDGNGRVTRILMNVLLLKYAGRICTIGLSKEDVDEYLGIVTRGCKRLHEEDYEVAREEQTSYVELAAYLSMKSVR</sequence>
<name>A0ACC1R709_9HYPO</name>
<dbReference type="Proteomes" id="UP001148737">
    <property type="component" value="Unassembled WGS sequence"/>
</dbReference>
<evidence type="ECO:0000313" key="1">
    <source>
        <dbReference type="EMBL" id="KAJ3499231.1"/>
    </source>
</evidence>
<dbReference type="EMBL" id="JANAKD010000017">
    <property type="protein sequence ID" value="KAJ3499231.1"/>
    <property type="molecule type" value="Genomic_DNA"/>
</dbReference>
<comment type="caution">
    <text evidence="1">The sequence shown here is derived from an EMBL/GenBank/DDBJ whole genome shotgun (WGS) entry which is preliminary data.</text>
</comment>
<organism evidence="1 2">
    <name type="scientific">Lecanicillium saksenae</name>
    <dbReference type="NCBI Taxonomy" id="468837"/>
    <lineage>
        <taxon>Eukaryota</taxon>
        <taxon>Fungi</taxon>
        <taxon>Dikarya</taxon>
        <taxon>Ascomycota</taxon>
        <taxon>Pezizomycotina</taxon>
        <taxon>Sordariomycetes</taxon>
        <taxon>Hypocreomycetidae</taxon>
        <taxon>Hypocreales</taxon>
        <taxon>Cordycipitaceae</taxon>
        <taxon>Lecanicillium</taxon>
    </lineage>
</organism>